<feature type="compositionally biased region" description="Gly residues" evidence="1">
    <location>
        <begin position="32"/>
        <end position="46"/>
    </location>
</feature>
<protein>
    <submittedName>
        <fullName evidence="2">Uncharacterized protein</fullName>
    </submittedName>
</protein>
<dbReference type="RefSeq" id="WP_394844087.1">
    <property type="nucleotide sequence ID" value="NZ_CP089982.1"/>
</dbReference>
<organism evidence="2 3">
    <name type="scientific">Pendulispora brunnea</name>
    <dbReference type="NCBI Taxonomy" id="2905690"/>
    <lineage>
        <taxon>Bacteria</taxon>
        <taxon>Pseudomonadati</taxon>
        <taxon>Myxococcota</taxon>
        <taxon>Myxococcia</taxon>
        <taxon>Myxococcales</taxon>
        <taxon>Sorangiineae</taxon>
        <taxon>Pendulisporaceae</taxon>
        <taxon>Pendulispora</taxon>
    </lineage>
</organism>
<sequence>MSVSVHATHTYLCSRVSMPVSGSRAPEKHGRSGMGTGTGTGMGAGTGRVDAAHLHRYP</sequence>
<name>A0ABZ2K875_9BACT</name>
<evidence type="ECO:0000256" key="1">
    <source>
        <dbReference type="SAM" id="MobiDB-lite"/>
    </source>
</evidence>
<proteinExistence type="predicted"/>
<feature type="region of interest" description="Disordered" evidence="1">
    <location>
        <begin position="18"/>
        <end position="58"/>
    </location>
</feature>
<dbReference type="Proteomes" id="UP001379533">
    <property type="component" value="Chromosome"/>
</dbReference>
<reference evidence="2 3" key="1">
    <citation type="submission" date="2021-12" db="EMBL/GenBank/DDBJ databases">
        <title>Discovery of the Pendulisporaceae a myxobacterial family with distinct sporulation behavior and unique specialized metabolism.</title>
        <authorList>
            <person name="Garcia R."/>
            <person name="Popoff A."/>
            <person name="Bader C.D."/>
            <person name="Loehr J."/>
            <person name="Walesch S."/>
            <person name="Walt C."/>
            <person name="Boldt J."/>
            <person name="Bunk B."/>
            <person name="Haeckl F.J.F.P.J."/>
            <person name="Gunesch A.P."/>
            <person name="Birkelbach J."/>
            <person name="Nuebel U."/>
            <person name="Pietschmann T."/>
            <person name="Bach T."/>
            <person name="Mueller R."/>
        </authorList>
    </citation>
    <scope>NUCLEOTIDE SEQUENCE [LARGE SCALE GENOMIC DNA]</scope>
    <source>
        <strain evidence="2 3">MSr12523</strain>
    </source>
</reference>
<gene>
    <name evidence="2" type="ORF">LZC95_44425</name>
</gene>
<dbReference type="EMBL" id="CP089982">
    <property type="protein sequence ID" value="WXA93487.1"/>
    <property type="molecule type" value="Genomic_DNA"/>
</dbReference>
<accession>A0ABZ2K875</accession>
<keyword evidence="3" id="KW-1185">Reference proteome</keyword>
<evidence type="ECO:0000313" key="3">
    <source>
        <dbReference type="Proteomes" id="UP001379533"/>
    </source>
</evidence>
<evidence type="ECO:0000313" key="2">
    <source>
        <dbReference type="EMBL" id="WXA93487.1"/>
    </source>
</evidence>